<keyword evidence="2" id="KW-1185">Reference proteome</keyword>
<proteinExistence type="predicted"/>
<name>A0ACB9KQQ8_BAUVA</name>
<dbReference type="EMBL" id="CM039438">
    <property type="protein sequence ID" value="KAI4299679.1"/>
    <property type="molecule type" value="Genomic_DNA"/>
</dbReference>
<evidence type="ECO:0000313" key="1">
    <source>
        <dbReference type="EMBL" id="KAI4299679.1"/>
    </source>
</evidence>
<reference evidence="1 2" key="1">
    <citation type="journal article" date="2022" name="DNA Res.">
        <title>Chromosomal-level genome assembly of the orchid tree Bauhinia variegata (Leguminosae; Cercidoideae) supports the allotetraploid origin hypothesis of Bauhinia.</title>
        <authorList>
            <person name="Zhong Y."/>
            <person name="Chen Y."/>
            <person name="Zheng D."/>
            <person name="Pang J."/>
            <person name="Liu Y."/>
            <person name="Luo S."/>
            <person name="Meng S."/>
            <person name="Qian L."/>
            <person name="Wei D."/>
            <person name="Dai S."/>
            <person name="Zhou R."/>
        </authorList>
    </citation>
    <scope>NUCLEOTIDE SEQUENCE [LARGE SCALE GENOMIC DNA]</scope>
    <source>
        <strain evidence="1">BV-YZ2020</strain>
    </source>
</reference>
<accession>A0ACB9KQQ8</accession>
<evidence type="ECO:0000313" key="2">
    <source>
        <dbReference type="Proteomes" id="UP000828941"/>
    </source>
</evidence>
<protein>
    <submittedName>
        <fullName evidence="1">Uncharacterized protein</fullName>
    </submittedName>
</protein>
<sequence>MSLIKERSEEGEEQHMMETEIPRLLDIVFSWTIKDVLDDYLYKDKVKNIPDTFSSTTEYMFSFIPALIEETRADLSSAFKGVSRAPFCEIWAVEGNKDFKSPKQLFYDILLRRTDDNYDVKDIGKYEPESGDLIAFTDIRPKRIDDLQRPGKSFHIAYVHGSRGGSTDKITILSSKHMEIQRGTGSIYAIYLLNMTTNLRIWKALISGLKGAEMNLIRKVLQADPSNGGNCSICSSGVEHGLAVSRVQNLTSSHNLNEAQEEAVSSCVTMRKCHHSENIKLIWGPPGTGKTKTVASLLFALLKLKTRTLTCAPTNPAVLTVAARLLDLVKDSLEFETYGLGDIVLSGNSSRMKVDEHRTLRDVFLDYRVEKLRKCFAQHSGWKHYFESMIGLLENPQQLYVLFKRENDNEDDDGDGDILSLEQFVKQRFSFIREKLKFYMEILCTHLPTSILPFETARSMFRALALLRSLENSLYQSKVNLHDLEYVERDGFIECFGRLSLSRREECLNILRSLSESISFPSFAEQSALANFCLTNACLVFCTASSSTRLYTEGIAPVKFLVIDEAGMLKECESAIPLQLPGLKNAILIGDEKQLPAVVKSKISDDAKFGRSLFERLVLLGYQKHLLNVQYRMHPSISSFPNREFYGELLFDGPNVRGTTFNGSFLPGNMYGSYSFINISKGKEKSGRGLGHSLRNTVEAAAITEIIKNLHKEFMSSKRKVSIGVISPYNAQVYEIQEKVKEYSSSSDADFSVSVRSIDGFQGGEEDIIIISTVRANGIGKVGFVSDRRRTNVAMTRARYCLWVLGNAATLINSDSVWKKLVADARSRGCFYDADDDKNLAHAIEVALLEELLDETESPFKSLSLRDKGSFKNKKVKNGE</sequence>
<dbReference type="Proteomes" id="UP000828941">
    <property type="component" value="Chromosome 13"/>
</dbReference>
<gene>
    <name evidence="1" type="ORF">L6164_033113</name>
</gene>
<organism evidence="1 2">
    <name type="scientific">Bauhinia variegata</name>
    <name type="common">Purple orchid tree</name>
    <name type="synonym">Phanera variegata</name>
    <dbReference type="NCBI Taxonomy" id="167791"/>
    <lineage>
        <taxon>Eukaryota</taxon>
        <taxon>Viridiplantae</taxon>
        <taxon>Streptophyta</taxon>
        <taxon>Embryophyta</taxon>
        <taxon>Tracheophyta</taxon>
        <taxon>Spermatophyta</taxon>
        <taxon>Magnoliopsida</taxon>
        <taxon>eudicotyledons</taxon>
        <taxon>Gunneridae</taxon>
        <taxon>Pentapetalae</taxon>
        <taxon>rosids</taxon>
        <taxon>fabids</taxon>
        <taxon>Fabales</taxon>
        <taxon>Fabaceae</taxon>
        <taxon>Cercidoideae</taxon>
        <taxon>Cercideae</taxon>
        <taxon>Bauhiniinae</taxon>
        <taxon>Bauhinia</taxon>
    </lineage>
</organism>
<comment type="caution">
    <text evidence="1">The sequence shown here is derived from an EMBL/GenBank/DDBJ whole genome shotgun (WGS) entry which is preliminary data.</text>
</comment>